<evidence type="ECO:0000313" key="8">
    <source>
        <dbReference type="Proteomes" id="UP000004893"/>
    </source>
</evidence>
<reference evidence="7" key="2">
    <citation type="submission" date="2013-06" db="EMBL/GenBank/DDBJ databases">
        <title>Draft genome sequence of Clostridium hylemonae (DSM 15053).</title>
        <authorList>
            <person name="Sudarsanam P."/>
            <person name="Ley R."/>
            <person name="Guruge J."/>
            <person name="Turnbaugh P.J."/>
            <person name="Mahowald M."/>
            <person name="Liep D."/>
            <person name="Gordon J."/>
        </authorList>
    </citation>
    <scope>NUCLEOTIDE SEQUENCE</scope>
    <source>
        <strain evidence="7">DSM 15053</strain>
    </source>
</reference>
<dbReference type="PANTHER" id="PTHR43095">
    <property type="entry name" value="SUGAR KINASE"/>
    <property type="match status" value="1"/>
</dbReference>
<dbReference type="Pfam" id="PF02782">
    <property type="entry name" value="FGGY_C"/>
    <property type="match status" value="1"/>
</dbReference>
<evidence type="ECO:0000256" key="4">
    <source>
        <dbReference type="RuleBase" id="RU003733"/>
    </source>
</evidence>
<dbReference type="GO" id="GO:0016773">
    <property type="term" value="F:phosphotransferase activity, alcohol group as acceptor"/>
    <property type="evidence" value="ECO:0007669"/>
    <property type="project" value="InterPro"/>
</dbReference>
<dbReference type="Pfam" id="PF00370">
    <property type="entry name" value="FGGY_N"/>
    <property type="match status" value="1"/>
</dbReference>
<dbReference type="PANTHER" id="PTHR43095:SF5">
    <property type="entry name" value="XYLULOSE KINASE"/>
    <property type="match status" value="1"/>
</dbReference>
<dbReference type="InterPro" id="IPR043129">
    <property type="entry name" value="ATPase_NBD"/>
</dbReference>
<comment type="similarity">
    <text evidence="1 4">Belongs to the FGGY kinase family.</text>
</comment>
<dbReference type="eggNOG" id="COG1070">
    <property type="taxonomic scope" value="Bacteria"/>
</dbReference>
<dbReference type="InterPro" id="IPR050406">
    <property type="entry name" value="FGGY_Carb_Kinase"/>
</dbReference>
<evidence type="ECO:0000256" key="2">
    <source>
        <dbReference type="ARBA" id="ARBA00022679"/>
    </source>
</evidence>
<dbReference type="PROSITE" id="PS00445">
    <property type="entry name" value="FGGY_KINASES_2"/>
    <property type="match status" value="1"/>
</dbReference>
<name>C0C1I4_9FIRM</name>
<gene>
    <name evidence="7" type="ORF">CLOHYLEM_06004</name>
</gene>
<dbReference type="EMBL" id="ABYI02000022">
    <property type="protein sequence ID" value="EEG73998.1"/>
    <property type="molecule type" value="Genomic_DNA"/>
</dbReference>
<dbReference type="HOGENOM" id="CLU_009281_3_4_9"/>
<dbReference type="CDD" id="cd07773">
    <property type="entry name" value="ASKHA_NBD_FGGY_FK"/>
    <property type="match status" value="1"/>
</dbReference>
<evidence type="ECO:0000256" key="1">
    <source>
        <dbReference type="ARBA" id="ARBA00009156"/>
    </source>
</evidence>
<dbReference type="PIRSF" id="PIRSF000538">
    <property type="entry name" value="GlpK"/>
    <property type="match status" value="1"/>
</dbReference>
<keyword evidence="8" id="KW-1185">Reference proteome</keyword>
<evidence type="ECO:0000259" key="6">
    <source>
        <dbReference type="Pfam" id="PF02782"/>
    </source>
</evidence>
<dbReference type="Gene3D" id="3.30.420.40">
    <property type="match status" value="2"/>
</dbReference>
<keyword evidence="2 4" id="KW-0808">Transferase</keyword>
<organism evidence="7 8">
    <name type="scientific">[Clostridium] hylemonae DSM 15053</name>
    <dbReference type="NCBI Taxonomy" id="553973"/>
    <lineage>
        <taxon>Bacteria</taxon>
        <taxon>Bacillati</taxon>
        <taxon>Bacillota</taxon>
        <taxon>Clostridia</taxon>
        <taxon>Lachnospirales</taxon>
        <taxon>Lachnospiraceae</taxon>
    </lineage>
</organism>
<dbReference type="STRING" id="553973.CLOHYLEM_06004"/>
<reference evidence="7" key="1">
    <citation type="submission" date="2009-02" db="EMBL/GenBank/DDBJ databases">
        <authorList>
            <person name="Fulton L."/>
            <person name="Clifton S."/>
            <person name="Fulton B."/>
            <person name="Xu J."/>
            <person name="Minx P."/>
            <person name="Pepin K.H."/>
            <person name="Johnson M."/>
            <person name="Bhonagiri V."/>
            <person name="Nash W.E."/>
            <person name="Mardis E.R."/>
            <person name="Wilson R.K."/>
        </authorList>
    </citation>
    <scope>NUCLEOTIDE SEQUENCE [LARGE SCALE GENOMIC DNA]</scope>
    <source>
        <strain evidence="7">DSM 15053</strain>
    </source>
</reference>
<dbReference type="GO" id="GO:0016301">
    <property type="term" value="F:kinase activity"/>
    <property type="evidence" value="ECO:0007669"/>
    <property type="project" value="UniProtKB-KW"/>
</dbReference>
<dbReference type="InterPro" id="IPR018484">
    <property type="entry name" value="FGGY_N"/>
</dbReference>
<accession>C0C1I4</accession>
<evidence type="ECO:0000313" key="7">
    <source>
        <dbReference type="EMBL" id="EEG73998.1"/>
    </source>
</evidence>
<feature type="domain" description="Carbohydrate kinase FGGY N-terminal" evidence="5">
    <location>
        <begin position="1"/>
        <end position="243"/>
    </location>
</feature>
<keyword evidence="3 4" id="KW-0418">Kinase</keyword>
<dbReference type="InterPro" id="IPR018483">
    <property type="entry name" value="Carb_kinase_FGGY_CS"/>
</dbReference>
<dbReference type="InterPro" id="IPR018485">
    <property type="entry name" value="FGGY_C"/>
</dbReference>
<dbReference type="GO" id="GO:0005975">
    <property type="term" value="P:carbohydrate metabolic process"/>
    <property type="evidence" value="ECO:0007669"/>
    <property type="project" value="InterPro"/>
</dbReference>
<dbReference type="PROSITE" id="PS00933">
    <property type="entry name" value="FGGY_KINASES_1"/>
    <property type="match status" value="1"/>
</dbReference>
<sequence>MLLGIDVGTTGAKAMVFTEEGGTRGYAFREYGILYTKEGYACQDAEKVWEITKEVIREAVREEGQNIRSISVSVQGDAVIPVDRDRAALAWAQLGMDYRGREEARMCADRFGACEIFSRTGMRPHPMNSFIKILWIKRHDERLYEKTYKFVTYADFIMGKLGSSEIVIDYTMAGRTQAFDLSGRTWSKEILKAFDIQEEKLGTPVPSGTVVGTIDRDLAEELGICPGAALVAGGHDQTCAAVGAGITEEGMALDSHGTAEVLTAVSEGPKLGSVMFDSFYPCYIHALPGLYATFALNHTGGALLRWFVEEYCREDRRIAAAEGISVYDHVMEKLPDGPSHVMVLPYLNGSGTPYCDLEMKGGILGLTLATGRYDIAKAVLEALCFEMRLNMDQMKEAGIAVRTVRCAGGGARSRTGLKLKADIMGVPVTTLKVREAACFGAAILAGRGAGLYRSAADIQSLVQTDVTYEPEKARKDMYDERYLVYRGLYRTMKPVMARVGEHNAENIQ</sequence>
<evidence type="ECO:0000256" key="3">
    <source>
        <dbReference type="ARBA" id="ARBA00022777"/>
    </source>
</evidence>
<proteinExistence type="inferred from homology"/>
<dbReference type="InterPro" id="IPR000577">
    <property type="entry name" value="Carb_kinase_FGGY"/>
</dbReference>
<comment type="caution">
    <text evidence="7">The sequence shown here is derived from an EMBL/GenBank/DDBJ whole genome shotgun (WGS) entry which is preliminary data.</text>
</comment>
<protein>
    <submittedName>
        <fullName evidence="7">Carbohydrate kinase, FGGY family protein</fullName>
    </submittedName>
</protein>
<dbReference type="AlphaFoldDB" id="C0C1I4"/>
<dbReference type="Proteomes" id="UP000004893">
    <property type="component" value="Unassembled WGS sequence"/>
</dbReference>
<feature type="domain" description="Carbohydrate kinase FGGY C-terminal" evidence="6">
    <location>
        <begin position="255"/>
        <end position="447"/>
    </location>
</feature>
<dbReference type="SUPFAM" id="SSF53067">
    <property type="entry name" value="Actin-like ATPase domain"/>
    <property type="match status" value="2"/>
</dbReference>
<evidence type="ECO:0000259" key="5">
    <source>
        <dbReference type="Pfam" id="PF00370"/>
    </source>
</evidence>